<feature type="chain" id="PRO_5001726339" evidence="3">
    <location>
        <begin position="17"/>
        <end position="187"/>
    </location>
</feature>
<reference evidence="4" key="1">
    <citation type="journal article" date="2014" name="Genome Announc.">
        <title>De novo whole-genome sequence and genome annotation of Lichtheimia ramosa.</title>
        <authorList>
            <person name="Linde J."/>
            <person name="Schwartze V."/>
            <person name="Binder U."/>
            <person name="Lass-Florl C."/>
            <person name="Voigt K."/>
            <person name="Horn F."/>
        </authorList>
    </citation>
    <scope>NUCLEOTIDE SEQUENCE</scope>
    <source>
        <strain evidence="4">JMRC FSU:6197</strain>
    </source>
</reference>
<dbReference type="OrthoDB" id="2274059at2759"/>
<dbReference type="EMBL" id="LK023331">
    <property type="protein sequence ID" value="CDS09404.1"/>
    <property type="molecule type" value="Genomic_DNA"/>
</dbReference>
<keyword evidence="2" id="KW-0812">Transmembrane</keyword>
<protein>
    <submittedName>
        <fullName evidence="4">Uncharacterized protein</fullName>
    </submittedName>
</protein>
<feature type="transmembrane region" description="Helical" evidence="2">
    <location>
        <begin position="62"/>
        <end position="84"/>
    </location>
</feature>
<keyword evidence="3" id="KW-0732">Signal</keyword>
<keyword evidence="2" id="KW-1133">Transmembrane helix</keyword>
<accession>A0A077WQH7</accession>
<feature type="region of interest" description="Disordered" evidence="1">
    <location>
        <begin position="133"/>
        <end position="187"/>
    </location>
</feature>
<feature type="compositionally biased region" description="Pro residues" evidence="1">
    <location>
        <begin position="156"/>
        <end position="165"/>
    </location>
</feature>
<sequence length="187" mass="20684">MFLLLINAIIFMTLRSSYNTWCIDSASNRFHSAVNGTTAADMLDQDFYNCDRAWQDELKFGLLSFMMMTTFYASIPLVYWAACFRSYRIKKAIRLSQIMGIPIDHHVPLPQHQMSQIQGGPLLDDPNMIMARGVGSGAPPPPPPPTGANITGMNAPQPPPPPPGGNRPNIIVLNNQRPSKSNKGIEM</sequence>
<evidence type="ECO:0000313" key="4">
    <source>
        <dbReference type="EMBL" id="CDS09404.1"/>
    </source>
</evidence>
<evidence type="ECO:0000256" key="1">
    <source>
        <dbReference type="SAM" id="MobiDB-lite"/>
    </source>
</evidence>
<gene>
    <name evidence="4" type="ORF">LRAMOSA10764</name>
</gene>
<name>A0A077WQH7_9FUNG</name>
<organism evidence="4">
    <name type="scientific">Lichtheimia ramosa</name>
    <dbReference type="NCBI Taxonomy" id="688394"/>
    <lineage>
        <taxon>Eukaryota</taxon>
        <taxon>Fungi</taxon>
        <taxon>Fungi incertae sedis</taxon>
        <taxon>Mucoromycota</taxon>
        <taxon>Mucoromycotina</taxon>
        <taxon>Mucoromycetes</taxon>
        <taxon>Mucorales</taxon>
        <taxon>Lichtheimiaceae</taxon>
        <taxon>Lichtheimia</taxon>
    </lineage>
</organism>
<feature type="signal peptide" evidence="3">
    <location>
        <begin position="1"/>
        <end position="16"/>
    </location>
</feature>
<evidence type="ECO:0000256" key="3">
    <source>
        <dbReference type="SAM" id="SignalP"/>
    </source>
</evidence>
<keyword evidence="2" id="KW-0472">Membrane</keyword>
<proteinExistence type="predicted"/>
<dbReference type="AlphaFoldDB" id="A0A077WQH7"/>
<evidence type="ECO:0000256" key="2">
    <source>
        <dbReference type="SAM" id="Phobius"/>
    </source>
</evidence>
<feature type="compositionally biased region" description="Polar residues" evidence="1">
    <location>
        <begin position="172"/>
        <end position="187"/>
    </location>
</feature>